<dbReference type="GO" id="GO:0030288">
    <property type="term" value="C:outer membrane-bounded periplasmic space"/>
    <property type="evidence" value="ECO:0007669"/>
    <property type="project" value="TreeGrafter"/>
</dbReference>
<keyword evidence="3" id="KW-0720">Serine protease</keyword>
<evidence type="ECO:0000256" key="3">
    <source>
        <dbReference type="ARBA" id="ARBA00022825"/>
    </source>
</evidence>
<dbReference type="InterPro" id="IPR005151">
    <property type="entry name" value="Tail-specific_protease"/>
</dbReference>
<dbReference type="SUPFAM" id="SSF50156">
    <property type="entry name" value="PDZ domain-like"/>
    <property type="match status" value="1"/>
</dbReference>
<dbReference type="Gene3D" id="3.90.226.10">
    <property type="entry name" value="2-enoyl-CoA Hydratase, Chain A, domain 1"/>
    <property type="match status" value="1"/>
</dbReference>
<dbReference type="Pfam" id="PF03572">
    <property type="entry name" value="Peptidase_S41"/>
    <property type="match status" value="1"/>
</dbReference>
<comment type="caution">
    <text evidence="5">The sequence shown here is derived from an EMBL/GenBank/DDBJ whole genome shotgun (WGS) entry which is preliminary data.</text>
</comment>
<keyword evidence="1" id="KW-0645">Protease</keyword>
<feature type="domain" description="Tail specific protease" evidence="4">
    <location>
        <begin position="45"/>
        <end position="248"/>
    </location>
</feature>
<dbReference type="InterPro" id="IPR036034">
    <property type="entry name" value="PDZ_sf"/>
</dbReference>
<dbReference type="AlphaFoldDB" id="A0A0F8YL77"/>
<dbReference type="GO" id="GO:0008236">
    <property type="term" value="F:serine-type peptidase activity"/>
    <property type="evidence" value="ECO:0007669"/>
    <property type="project" value="UniProtKB-KW"/>
</dbReference>
<evidence type="ECO:0000256" key="1">
    <source>
        <dbReference type="ARBA" id="ARBA00022670"/>
    </source>
</evidence>
<dbReference type="EMBL" id="LAZR01065767">
    <property type="protein sequence ID" value="KKK54889.1"/>
    <property type="molecule type" value="Genomic_DNA"/>
</dbReference>
<sequence length="349" mass="38649">LRAGDTLVAIDGKNMEGMAISIISDNLKGAPKTPVTLTIRRYGNPDPIEISLVREKIIISNVPYFGMLDDHTGYIRLANFTTGAAKETKFALLELRKNPSCDAIVLDLRSNPGGLLIEAVDVANLFIPQGEEIVSTRGRVKQWDHEYRTRFSPVDTSIFVAVLVSRGSASASEIVAGSLQDLDRAVIIGQRTFGKGLVQTTRELSYNSRLKVTTAKYYIPSGRCIQALDYSNRNEDGSVGVIPDSLISEYQTRNGRTVFDGGGIQPDFPTEAGRLNQISIALLTKNIIFDFATVYAATNENISPISDFEFSQEDFEEFKQLVSTRDFHYETRSEGSLKTLIDIAKREKY</sequence>
<keyword evidence="2" id="KW-0378">Hydrolase</keyword>
<dbReference type="PANTHER" id="PTHR32060:SF30">
    <property type="entry name" value="CARBOXY-TERMINAL PROCESSING PROTEASE CTPA"/>
    <property type="match status" value="1"/>
</dbReference>
<dbReference type="GO" id="GO:0007165">
    <property type="term" value="P:signal transduction"/>
    <property type="evidence" value="ECO:0007669"/>
    <property type="project" value="TreeGrafter"/>
</dbReference>
<feature type="non-terminal residue" evidence="5">
    <location>
        <position position="1"/>
    </location>
</feature>
<evidence type="ECO:0000313" key="5">
    <source>
        <dbReference type="EMBL" id="KKK54889.1"/>
    </source>
</evidence>
<proteinExistence type="predicted"/>
<dbReference type="SUPFAM" id="SSF52096">
    <property type="entry name" value="ClpP/crotonase"/>
    <property type="match status" value="1"/>
</dbReference>
<dbReference type="Gene3D" id="2.30.42.10">
    <property type="match status" value="1"/>
</dbReference>
<dbReference type="PANTHER" id="PTHR32060">
    <property type="entry name" value="TAIL-SPECIFIC PROTEASE"/>
    <property type="match status" value="1"/>
</dbReference>
<dbReference type="CDD" id="cd07560">
    <property type="entry name" value="Peptidase_S41_CPP"/>
    <property type="match status" value="1"/>
</dbReference>
<protein>
    <recommendedName>
        <fullName evidence="4">Tail specific protease domain-containing protein</fullName>
    </recommendedName>
</protein>
<reference evidence="5" key="1">
    <citation type="journal article" date="2015" name="Nature">
        <title>Complex archaea that bridge the gap between prokaryotes and eukaryotes.</title>
        <authorList>
            <person name="Spang A."/>
            <person name="Saw J.H."/>
            <person name="Jorgensen S.L."/>
            <person name="Zaremba-Niedzwiedzka K."/>
            <person name="Martijn J."/>
            <person name="Lind A.E."/>
            <person name="van Eijk R."/>
            <person name="Schleper C."/>
            <person name="Guy L."/>
            <person name="Ettema T.J."/>
        </authorList>
    </citation>
    <scope>NUCLEOTIDE SEQUENCE</scope>
</reference>
<dbReference type="SMART" id="SM00245">
    <property type="entry name" value="TSPc"/>
    <property type="match status" value="1"/>
</dbReference>
<accession>A0A0F8YL77</accession>
<evidence type="ECO:0000259" key="4">
    <source>
        <dbReference type="SMART" id="SM00245"/>
    </source>
</evidence>
<gene>
    <name evidence="5" type="ORF">LCGC14_3080150</name>
</gene>
<dbReference type="GO" id="GO:0004175">
    <property type="term" value="F:endopeptidase activity"/>
    <property type="evidence" value="ECO:0007669"/>
    <property type="project" value="TreeGrafter"/>
</dbReference>
<dbReference type="InterPro" id="IPR004447">
    <property type="entry name" value="Peptidase_S41A"/>
</dbReference>
<feature type="non-terminal residue" evidence="5">
    <location>
        <position position="349"/>
    </location>
</feature>
<evidence type="ECO:0000256" key="2">
    <source>
        <dbReference type="ARBA" id="ARBA00022801"/>
    </source>
</evidence>
<dbReference type="GO" id="GO:0006508">
    <property type="term" value="P:proteolysis"/>
    <property type="evidence" value="ECO:0007669"/>
    <property type="project" value="UniProtKB-KW"/>
</dbReference>
<name>A0A0F8YL77_9ZZZZ</name>
<organism evidence="5">
    <name type="scientific">marine sediment metagenome</name>
    <dbReference type="NCBI Taxonomy" id="412755"/>
    <lineage>
        <taxon>unclassified sequences</taxon>
        <taxon>metagenomes</taxon>
        <taxon>ecological metagenomes</taxon>
    </lineage>
</organism>
<dbReference type="InterPro" id="IPR029045">
    <property type="entry name" value="ClpP/crotonase-like_dom_sf"/>
</dbReference>